<gene>
    <name evidence="3" type="ORF">SYNPS1DRAFT_26862</name>
</gene>
<keyword evidence="4" id="KW-1185">Reference proteome</keyword>
<reference evidence="4" key="1">
    <citation type="journal article" date="2018" name="Nat. Microbiol.">
        <title>Leveraging single-cell genomics to expand the fungal tree of life.</title>
        <authorList>
            <person name="Ahrendt S.R."/>
            <person name="Quandt C.A."/>
            <person name="Ciobanu D."/>
            <person name="Clum A."/>
            <person name="Salamov A."/>
            <person name="Andreopoulos B."/>
            <person name="Cheng J.F."/>
            <person name="Woyke T."/>
            <person name="Pelin A."/>
            <person name="Henrissat B."/>
            <person name="Reynolds N.K."/>
            <person name="Benny G.L."/>
            <person name="Smith M.E."/>
            <person name="James T.Y."/>
            <person name="Grigoriev I.V."/>
        </authorList>
    </citation>
    <scope>NUCLEOTIDE SEQUENCE [LARGE SCALE GENOMIC DNA]</scope>
    <source>
        <strain evidence="4">Benny S71-1</strain>
    </source>
</reference>
<feature type="region of interest" description="Disordered" evidence="1">
    <location>
        <begin position="756"/>
        <end position="776"/>
    </location>
</feature>
<evidence type="ECO:0000313" key="3">
    <source>
        <dbReference type="EMBL" id="RKP27478.1"/>
    </source>
</evidence>
<evidence type="ECO:0000256" key="1">
    <source>
        <dbReference type="SAM" id="MobiDB-lite"/>
    </source>
</evidence>
<dbReference type="Gene3D" id="1.20.1280.50">
    <property type="match status" value="1"/>
</dbReference>
<protein>
    <recommendedName>
        <fullName evidence="2">F-box domain-containing protein</fullName>
    </recommendedName>
</protein>
<dbReference type="InterPro" id="IPR001810">
    <property type="entry name" value="F-box_dom"/>
</dbReference>
<evidence type="ECO:0000259" key="2">
    <source>
        <dbReference type="PROSITE" id="PS50181"/>
    </source>
</evidence>
<sequence length="815" mass="89473">MSMLAMGPRSAAIVLGSCRFPMLIASLKHVAGILLRASTQIMLDYCTPVASKQQQQQQQQFALPIELLESIFLYLDDASIVALAACARSLGSAICQSERLWRHLYRKHYGHEEPLAGMVAHTTTTPPSLSAFSAGAEGEIHPRNGTSSLPVAQWLVLLRLRAMAPSIWQHGVAQTMPVALPRLNPASYAATEHAMASTSTCFPGELKLLDANKHGWSLMACTEPLAILLLHYPQPSLASQLSNTDVPISQWTSAGQFSSLSLDPLQLSGSDAEKALEEDSRLWTRVRYAPFHRIQGRLLDGAYAAVTMTAADAMATAGQWYSAIWVWRLSDRKLCWYARSLHPFSIVAMAHHTLLYRQRLQLAPTSDHAPSFHQPYNYANSMLTDGAMNSANEQGWTFILCNLLADDLDNNSSGSNSTANRPRDATTVTTGTMGCCHLHQLRSPSKASLQSMAGPVADAVVYRHSYDPVDQRLNWQLVRPTAMHDGTSTMTPADDLRRWRLACAGSLDCRAADHVHGTISTQIDNQRVVLTGMTRDRHQRVTPFVLLHSLDGDGNNSDAGHDSGLRWHCTGPRYAAQAVVVAPNLRYLLLHSMESMIRVVSLDTGEVLRSLPGLPHEGLPQPVIGDLWLVGATFHGELTLVDTERNEQYQHQLEGTPSPLVSSPSSSTADRLSGEMNDADAAHLRQGRLRPGLERQRWSVGLIGHNLLVCVRARAVSVIRFRRAAPTIQLTAPTNLTRRKSKIQLPSLMRRATISTHKAGGHDAPPLPEQPTQRPLQRKTTLLRTMARAITTFQQTIGQYSQAASTSANGSDRTK</sequence>
<dbReference type="SUPFAM" id="SSF81383">
    <property type="entry name" value="F-box domain"/>
    <property type="match status" value="1"/>
</dbReference>
<dbReference type="PROSITE" id="PS50181">
    <property type="entry name" value="FBOX"/>
    <property type="match status" value="1"/>
</dbReference>
<dbReference type="Pfam" id="PF12937">
    <property type="entry name" value="F-box-like"/>
    <property type="match status" value="1"/>
</dbReference>
<dbReference type="OrthoDB" id="5593960at2759"/>
<accession>A0A4P9Z4X4</accession>
<dbReference type="SUPFAM" id="SSF50998">
    <property type="entry name" value="Quinoprotein alcohol dehydrogenase-like"/>
    <property type="match status" value="1"/>
</dbReference>
<name>A0A4P9Z4X4_9FUNG</name>
<feature type="region of interest" description="Disordered" evidence="1">
    <location>
        <begin position="649"/>
        <end position="674"/>
    </location>
</feature>
<dbReference type="EMBL" id="KZ989199">
    <property type="protein sequence ID" value="RKP27478.1"/>
    <property type="molecule type" value="Genomic_DNA"/>
</dbReference>
<organism evidence="3 4">
    <name type="scientific">Syncephalis pseudoplumigaleata</name>
    <dbReference type="NCBI Taxonomy" id="1712513"/>
    <lineage>
        <taxon>Eukaryota</taxon>
        <taxon>Fungi</taxon>
        <taxon>Fungi incertae sedis</taxon>
        <taxon>Zoopagomycota</taxon>
        <taxon>Zoopagomycotina</taxon>
        <taxon>Zoopagomycetes</taxon>
        <taxon>Zoopagales</taxon>
        <taxon>Piptocephalidaceae</taxon>
        <taxon>Syncephalis</taxon>
    </lineage>
</organism>
<evidence type="ECO:0000313" key="4">
    <source>
        <dbReference type="Proteomes" id="UP000278143"/>
    </source>
</evidence>
<dbReference type="InterPro" id="IPR011047">
    <property type="entry name" value="Quinoprotein_ADH-like_sf"/>
</dbReference>
<feature type="compositionally biased region" description="Low complexity" evidence="1">
    <location>
        <begin position="657"/>
        <end position="667"/>
    </location>
</feature>
<feature type="domain" description="F-box" evidence="2">
    <location>
        <begin position="57"/>
        <end position="104"/>
    </location>
</feature>
<dbReference type="InterPro" id="IPR036047">
    <property type="entry name" value="F-box-like_dom_sf"/>
</dbReference>
<proteinExistence type="predicted"/>
<dbReference type="AlphaFoldDB" id="A0A4P9Z4X4"/>
<dbReference type="Proteomes" id="UP000278143">
    <property type="component" value="Unassembled WGS sequence"/>
</dbReference>